<evidence type="ECO:0000313" key="1">
    <source>
        <dbReference type="EMBL" id="KAH7849165.1"/>
    </source>
</evidence>
<dbReference type="Proteomes" id="UP000828048">
    <property type="component" value="Chromosome 7"/>
</dbReference>
<reference evidence="1 2" key="1">
    <citation type="journal article" date="2021" name="Hortic Res">
        <title>High-quality reference genome and annotation aids understanding of berry development for evergreen blueberry (Vaccinium darrowii).</title>
        <authorList>
            <person name="Yu J."/>
            <person name="Hulse-Kemp A.M."/>
            <person name="Babiker E."/>
            <person name="Staton M."/>
        </authorList>
    </citation>
    <scope>NUCLEOTIDE SEQUENCE [LARGE SCALE GENOMIC DNA]</scope>
    <source>
        <strain evidence="2">cv. NJ 8807/NJ 8810</strain>
        <tissue evidence="1">Young leaf</tissue>
    </source>
</reference>
<evidence type="ECO:0000313" key="2">
    <source>
        <dbReference type="Proteomes" id="UP000828048"/>
    </source>
</evidence>
<keyword evidence="2" id="KW-1185">Reference proteome</keyword>
<gene>
    <name evidence="1" type="ORF">Vadar_013975</name>
</gene>
<organism evidence="1 2">
    <name type="scientific">Vaccinium darrowii</name>
    <dbReference type="NCBI Taxonomy" id="229202"/>
    <lineage>
        <taxon>Eukaryota</taxon>
        <taxon>Viridiplantae</taxon>
        <taxon>Streptophyta</taxon>
        <taxon>Embryophyta</taxon>
        <taxon>Tracheophyta</taxon>
        <taxon>Spermatophyta</taxon>
        <taxon>Magnoliopsida</taxon>
        <taxon>eudicotyledons</taxon>
        <taxon>Gunneridae</taxon>
        <taxon>Pentapetalae</taxon>
        <taxon>asterids</taxon>
        <taxon>Ericales</taxon>
        <taxon>Ericaceae</taxon>
        <taxon>Vaccinioideae</taxon>
        <taxon>Vaccinieae</taxon>
        <taxon>Vaccinium</taxon>
    </lineage>
</organism>
<accession>A0ACB7Y6X1</accession>
<comment type="caution">
    <text evidence="1">The sequence shown here is derived from an EMBL/GenBank/DDBJ whole genome shotgun (WGS) entry which is preliminary data.</text>
</comment>
<dbReference type="EMBL" id="CM037157">
    <property type="protein sequence ID" value="KAH7849165.1"/>
    <property type="molecule type" value="Genomic_DNA"/>
</dbReference>
<proteinExistence type="predicted"/>
<protein>
    <submittedName>
        <fullName evidence="1">Uncharacterized protein</fullName>
    </submittedName>
</protein>
<name>A0ACB7Y6X1_9ERIC</name>
<sequence length="99" mass="10998">MMGRQEIFNNWENSAWINFLYSLELFPEIHRKLPLVNDGLRCEADMEEDDGVAQLEVVVDGSLDGEHALIAEVDGDSDAVLKKKGILGDHSEQGLLGMV</sequence>